<protein>
    <recommendedName>
        <fullName evidence="3">Zn(2)-C6 fungal-type domain-containing protein</fullName>
    </recommendedName>
</protein>
<dbReference type="InterPro" id="IPR053175">
    <property type="entry name" value="DHMBA_Reg_Transcription_Factor"/>
</dbReference>
<dbReference type="SUPFAM" id="SSF57701">
    <property type="entry name" value="Zn2/Cys6 DNA-binding domain"/>
    <property type="match status" value="1"/>
</dbReference>
<evidence type="ECO:0000259" key="3">
    <source>
        <dbReference type="PROSITE" id="PS50048"/>
    </source>
</evidence>
<dbReference type="EMBL" id="JANBVO010000020">
    <property type="protein sequence ID" value="KAJ9142989.1"/>
    <property type="molecule type" value="Genomic_DNA"/>
</dbReference>
<dbReference type="SMART" id="SM00066">
    <property type="entry name" value="GAL4"/>
    <property type="match status" value="1"/>
</dbReference>
<dbReference type="Gene3D" id="4.10.240.10">
    <property type="entry name" value="Zn(2)-C6 fungal-type DNA-binding domain"/>
    <property type="match status" value="1"/>
</dbReference>
<organism evidence="4 5">
    <name type="scientific">Pleurostoma richardsiae</name>
    <dbReference type="NCBI Taxonomy" id="41990"/>
    <lineage>
        <taxon>Eukaryota</taxon>
        <taxon>Fungi</taxon>
        <taxon>Dikarya</taxon>
        <taxon>Ascomycota</taxon>
        <taxon>Pezizomycotina</taxon>
        <taxon>Sordariomycetes</taxon>
        <taxon>Sordariomycetidae</taxon>
        <taxon>Calosphaeriales</taxon>
        <taxon>Pleurostomataceae</taxon>
        <taxon>Pleurostoma</taxon>
    </lineage>
</organism>
<name>A0AA38RNE9_9PEZI</name>
<keyword evidence="1" id="KW-0539">Nucleus</keyword>
<dbReference type="Pfam" id="PF00172">
    <property type="entry name" value="Zn_clus"/>
    <property type="match status" value="1"/>
</dbReference>
<keyword evidence="5" id="KW-1185">Reference proteome</keyword>
<accession>A0AA38RNE9</accession>
<dbReference type="GO" id="GO:0008270">
    <property type="term" value="F:zinc ion binding"/>
    <property type="evidence" value="ECO:0007669"/>
    <property type="project" value="InterPro"/>
</dbReference>
<dbReference type="GO" id="GO:0000981">
    <property type="term" value="F:DNA-binding transcription factor activity, RNA polymerase II-specific"/>
    <property type="evidence" value="ECO:0007669"/>
    <property type="project" value="InterPro"/>
</dbReference>
<dbReference type="CDD" id="cd00067">
    <property type="entry name" value="GAL4"/>
    <property type="match status" value="1"/>
</dbReference>
<dbReference type="AlphaFoldDB" id="A0AA38RNE9"/>
<comment type="caution">
    <text evidence="4">The sequence shown here is derived from an EMBL/GenBank/DDBJ whole genome shotgun (WGS) entry which is preliminary data.</text>
</comment>
<gene>
    <name evidence="4" type="ORF">NKR23_g6721</name>
</gene>
<evidence type="ECO:0000256" key="2">
    <source>
        <dbReference type="SAM" id="MobiDB-lite"/>
    </source>
</evidence>
<feature type="region of interest" description="Disordered" evidence="2">
    <location>
        <begin position="97"/>
        <end position="117"/>
    </location>
</feature>
<dbReference type="PANTHER" id="PTHR38791">
    <property type="entry name" value="ZN(II)2CYS6 TRANSCRIPTION FACTOR (EUROFUNG)-RELATED-RELATED"/>
    <property type="match status" value="1"/>
</dbReference>
<evidence type="ECO:0000256" key="1">
    <source>
        <dbReference type="ARBA" id="ARBA00023242"/>
    </source>
</evidence>
<dbReference type="InterPro" id="IPR036864">
    <property type="entry name" value="Zn2-C6_fun-type_DNA-bd_sf"/>
</dbReference>
<dbReference type="PROSITE" id="PS50048">
    <property type="entry name" value="ZN2_CY6_FUNGAL_2"/>
    <property type="match status" value="1"/>
</dbReference>
<dbReference type="PANTHER" id="PTHR38791:SF13">
    <property type="entry name" value="ZN(2)-C6 FUNGAL-TYPE DOMAIN-CONTAINING PROTEIN"/>
    <property type="match status" value="1"/>
</dbReference>
<feature type="domain" description="Zn(2)-C6 fungal-type" evidence="3">
    <location>
        <begin position="7"/>
        <end position="37"/>
    </location>
</feature>
<proteinExistence type="predicted"/>
<evidence type="ECO:0000313" key="4">
    <source>
        <dbReference type="EMBL" id="KAJ9142989.1"/>
    </source>
</evidence>
<sequence>MVYRTPGCRTCKQRRVKCDTARPICGRCQKAGRTCTWIPEDDSETGLQFRSENAFAQGMPRRPRNKTNTNVVTATAALTSPKGSRALALTGRSPTVLRRLPPTQPSRASGEPSVSSLRHSLPVPVEVHALNYWVHSFVFRPYELPDIGCEYTAYVLEQWDRAGPDSILNLALSAVTHAVFGRARGVSDALEQAGRKYARSVMRAHAALREPVVEGTIDGLLLASMLMSYYENVMFHRNKDTASAQPRTRFWRNFCHHTGASGLLKLRRQKRYPPNPPLDRAARRQIIRSCIIQGIPIPCCLRDGEWFGEEGATLTLDSLIVQLGDLRARYLGRFAEWWSSDTRDISGQALDLDRALIAWAGTRPKDWDFSTSFIPDTMSGRGQDAPSHSYTTAGHATVWNRYRATRILTNSIRMRSVSASAQSFLAVAAEYADCQKNIDLMAKDLQSGILSLLKSGTPSDFQSSGAATEGELLPKVASMLAWPLTISVSTQGVPTAEREWFRLQLKATARSLGDSVLETIAEQENFNF</sequence>
<reference evidence="4" key="1">
    <citation type="submission" date="2022-07" db="EMBL/GenBank/DDBJ databases">
        <title>Fungi with potential for degradation of polypropylene.</title>
        <authorList>
            <person name="Gostincar C."/>
        </authorList>
    </citation>
    <scope>NUCLEOTIDE SEQUENCE</scope>
    <source>
        <strain evidence="4">EXF-13308</strain>
    </source>
</reference>
<dbReference type="Proteomes" id="UP001174694">
    <property type="component" value="Unassembled WGS sequence"/>
</dbReference>
<evidence type="ECO:0000313" key="5">
    <source>
        <dbReference type="Proteomes" id="UP001174694"/>
    </source>
</evidence>
<dbReference type="InterPro" id="IPR001138">
    <property type="entry name" value="Zn2Cys6_DnaBD"/>
</dbReference>
<dbReference type="PROSITE" id="PS00463">
    <property type="entry name" value="ZN2_CY6_FUNGAL_1"/>
    <property type="match status" value="1"/>
</dbReference>